<evidence type="ECO:0000256" key="2">
    <source>
        <dbReference type="SAM" id="Phobius"/>
    </source>
</evidence>
<reference evidence="3 4" key="1">
    <citation type="submission" date="2015-01" db="EMBL/GenBank/DDBJ databases">
        <title>The Genome Sequence of Exophiala spinifera CBS89968.</title>
        <authorList>
            <consortium name="The Broad Institute Genomics Platform"/>
            <person name="Cuomo C."/>
            <person name="de Hoog S."/>
            <person name="Gorbushina A."/>
            <person name="Stielow B."/>
            <person name="Teixiera M."/>
            <person name="Abouelleil A."/>
            <person name="Chapman S.B."/>
            <person name="Priest M."/>
            <person name="Young S.K."/>
            <person name="Wortman J."/>
            <person name="Nusbaum C."/>
            <person name="Birren B."/>
        </authorList>
    </citation>
    <scope>NUCLEOTIDE SEQUENCE [LARGE SCALE GENOMIC DNA]</scope>
    <source>
        <strain evidence="3 4">CBS 89968</strain>
    </source>
</reference>
<organism evidence="3 4">
    <name type="scientific">Exophiala spinifera</name>
    <dbReference type="NCBI Taxonomy" id="91928"/>
    <lineage>
        <taxon>Eukaryota</taxon>
        <taxon>Fungi</taxon>
        <taxon>Dikarya</taxon>
        <taxon>Ascomycota</taxon>
        <taxon>Pezizomycotina</taxon>
        <taxon>Eurotiomycetes</taxon>
        <taxon>Chaetothyriomycetidae</taxon>
        <taxon>Chaetothyriales</taxon>
        <taxon>Herpotrichiellaceae</taxon>
        <taxon>Exophiala</taxon>
    </lineage>
</organism>
<dbReference type="AlphaFoldDB" id="A0A0D1YNU1"/>
<protein>
    <submittedName>
        <fullName evidence="3">Uncharacterized protein</fullName>
    </submittedName>
</protein>
<dbReference type="EMBL" id="KN847494">
    <property type="protein sequence ID" value="KIW16791.1"/>
    <property type="molecule type" value="Genomic_DNA"/>
</dbReference>
<feature type="region of interest" description="Disordered" evidence="1">
    <location>
        <begin position="59"/>
        <end position="161"/>
    </location>
</feature>
<dbReference type="RefSeq" id="XP_016237007.1">
    <property type="nucleotide sequence ID" value="XM_016378330.1"/>
</dbReference>
<feature type="transmembrane region" description="Helical" evidence="2">
    <location>
        <begin position="36"/>
        <end position="56"/>
    </location>
</feature>
<feature type="compositionally biased region" description="Basic and acidic residues" evidence="1">
    <location>
        <begin position="126"/>
        <end position="136"/>
    </location>
</feature>
<evidence type="ECO:0000256" key="1">
    <source>
        <dbReference type="SAM" id="MobiDB-lite"/>
    </source>
</evidence>
<feature type="compositionally biased region" description="Pro residues" evidence="1">
    <location>
        <begin position="1"/>
        <end position="14"/>
    </location>
</feature>
<dbReference type="Proteomes" id="UP000053328">
    <property type="component" value="Unassembled WGS sequence"/>
</dbReference>
<keyword evidence="2" id="KW-0472">Membrane</keyword>
<dbReference type="VEuPathDB" id="FungiDB:PV08_03981"/>
<feature type="compositionally biased region" description="Basic and acidic residues" evidence="1">
    <location>
        <begin position="147"/>
        <end position="161"/>
    </location>
</feature>
<dbReference type="HOGENOM" id="CLU_1906768_0_0_1"/>
<evidence type="ECO:0000313" key="3">
    <source>
        <dbReference type="EMBL" id="KIW16791.1"/>
    </source>
</evidence>
<dbReference type="GeneID" id="27331064"/>
<proteinExistence type="predicted"/>
<name>A0A0D1YNU1_9EURO</name>
<keyword evidence="2" id="KW-0812">Transmembrane</keyword>
<keyword evidence="4" id="KW-1185">Reference proteome</keyword>
<feature type="compositionally biased region" description="Low complexity" evidence="1">
    <location>
        <begin position="59"/>
        <end position="96"/>
    </location>
</feature>
<keyword evidence="2" id="KW-1133">Transmembrane helix</keyword>
<feature type="region of interest" description="Disordered" evidence="1">
    <location>
        <begin position="1"/>
        <end position="34"/>
    </location>
</feature>
<evidence type="ECO:0000313" key="4">
    <source>
        <dbReference type="Proteomes" id="UP000053328"/>
    </source>
</evidence>
<gene>
    <name evidence="3" type="ORF">PV08_03981</name>
</gene>
<sequence length="161" mass="17909">MPPPSNLPPPPTPHPLRYAQDAARSIPGNNRKSRPLTYALGIAGIAGSGALIGAILNMSSQRQSQQNQTPLQPLPQAQSEGQAESSQLHLQPQSQPRAHLAPGVDYSQALQTLETKRGHLMAQKMQLERRINDLHETRRRRQQQQAEEEHEKERDSGQEVK</sequence>
<accession>A0A0D1YNU1</accession>
<dbReference type="OrthoDB" id="4120903at2759"/>